<dbReference type="GO" id="GO:0006303">
    <property type="term" value="P:double-strand break repair via nonhomologous end joining"/>
    <property type="evidence" value="ECO:0007669"/>
    <property type="project" value="TreeGrafter"/>
</dbReference>
<dbReference type="InterPro" id="IPR003701">
    <property type="entry name" value="Mre11"/>
</dbReference>
<dbReference type="GO" id="GO:0000014">
    <property type="term" value="F:single-stranded DNA endodeoxyribonuclease activity"/>
    <property type="evidence" value="ECO:0007669"/>
    <property type="project" value="TreeGrafter"/>
</dbReference>
<comment type="similarity">
    <text evidence="4 16">Belongs to the MRE11/RAD32 family.</text>
</comment>
<dbReference type="AlphaFoldDB" id="A0AAV9XTX8"/>
<sequence>MEVEKDEGNTFRILVCTDTHAGYKERDRVRSNDSLIALEEIFIIGKKLSVDLVLHGGDLFDIAKPSKYIMYNVMNIIRKYCMGSKNISFRVLSGDNDLKNSKLNWVNGDANVSIPFFGIHGNHDDPGEEGLLSPLDILESARFINYIGKNSNVNDIEVSPVLLEKGNTKIAIYGIGNIRDERLYRSFEKGKVHFFVPEDSGEEDSGWFSILLFHQNRKKGNFGGSLSKNSIPESFLPDFLDLVIWGHEHECVLNPVEISNKGFFVLQQGSSIATSLIQSESIDKHVTLLEIKEKTFKTTPIPLISPRTFIFKTLKLKGDNKENIELEISEEINRLIIEANEIRKKKHCMKTPQCPEILEIMKNTSLNLPIIRLKVEYEDDDLIINSKRFGHQFIGKVANPDELLIFHKLFKNNQKQTFEYEDPLGLNSRLGTMPSNSNETNIIEGLVTYYSQKLNGLELLDINEFNKAINLFVNKHDNHSIEDMLVKTTSRAKEFFQKHNKLQVQEILHLFSQSQNNESNCDIISEDTKGFNINSLITDFETENDSSNSKRVLGTEIPGTRKKILRTN</sequence>
<keyword evidence="11 16" id="KW-0269">Exonuclease</keyword>
<evidence type="ECO:0000256" key="7">
    <source>
        <dbReference type="ARBA" id="ARBA00022723"/>
    </source>
</evidence>
<keyword evidence="12 16" id="KW-0234">DNA repair</keyword>
<evidence type="ECO:0000256" key="13">
    <source>
        <dbReference type="ARBA" id="ARBA00023211"/>
    </source>
</evidence>
<evidence type="ECO:0000256" key="4">
    <source>
        <dbReference type="ARBA" id="ARBA00009028"/>
    </source>
</evidence>
<dbReference type="GO" id="GO:0030870">
    <property type="term" value="C:Mre11 complex"/>
    <property type="evidence" value="ECO:0007669"/>
    <property type="project" value="UniProtKB-UniRule"/>
</dbReference>
<evidence type="ECO:0000313" key="19">
    <source>
        <dbReference type="EMBL" id="KAK6587709.1"/>
    </source>
</evidence>
<dbReference type="GO" id="GO:0000724">
    <property type="term" value="P:double-strand break repair via homologous recombination"/>
    <property type="evidence" value="ECO:0007669"/>
    <property type="project" value="TreeGrafter"/>
</dbReference>
<evidence type="ECO:0000256" key="8">
    <source>
        <dbReference type="ARBA" id="ARBA00022759"/>
    </source>
</evidence>
<dbReference type="GO" id="GO:0007095">
    <property type="term" value="P:mitotic G2 DNA damage checkpoint signaling"/>
    <property type="evidence" value="ECO:0007669"/>
    <property type="project" value="TreeGrafter"/>
</dbReference>
<evidence type="ECO:0000313" key="20">
    <source>
        <dbReference type="Proteomes" id="UP001311799"/>
    </source>
</evidence>
<keyword evidence="14 16" id="KW-0539">Nucleus</keyword>
<evidence type="ECO:0000256" key="14">
    <source>
        <dbReference type="ARBA" id="ARBA00023242"/>
    </source>
</evidence>
<evidence type="ECO:0000256" key="10">
    <source>
        <dbReference type="ARBA" id="ARBA00022801"/>
    </source>
</evidence>
<evidence type="ECO:0000256" key="5">
    <source>
        <dbReference type="ARBA" id="ARBA00022454"/>
    </source>
</evidence>
<keyword evidence="8 16" id="KW-0255">Endonuclease</keyword>
<dbReference type="Gene3D" id="3.60.21.10">
    <property type="match status" value="1"/>
</dbReference>
<evidence type="ECO:0000256" key="11">
    <source>
        <dbReference type="ARBA" id="ARBA00022839"/>
    </source>
</evidence>
<reference evidence="19 20" key="1">
    <citation type="submission" date="2023-10" db="EMBL/GenBank/DDBJ databases">
        <title>Comparative genomics analysis reveals potential genetic determinants of host preference in Cryptosporidium xiaoi.</title>
        <authorList>
            <person name="Xiao L."/>
            <person name="Li J."/>
        </authorList>
    </citation>
    <scope>NUCLEOTIDE SEQUENCE [LARGE SCALE GENOMIC DNA]</scope>
    <source>
        <strain evidence="19 20">52996</strain>
    </source>
</reference>
<keyword evidence="7" id="KW-0479">Metal-binding</keyword>
<dbReference type="GO" id="GO:0030145">
    <property type="term" value="F:manganese ion binding"/>
    <property type="evidence" value="ECO:0007669"/>
    <property type="project" value="UniProtKB-UniRule"/>
</dbReference>
<keyword evidence="6 16" id="KW-0540">Nuclease</keyword>
<evidence type="ECO:0000256" key="1">
    <source>
        <dbReference type="ARBA" id="ARBA00001936"/>
    </source>
</evidence>
<dbReference type="PIRSF" id="PIRSF000882">
    <property type="entry name" value="DSB_repair_MRE11"/>
    <property type="match status" value="1"/>
</dbReference>
<dbReference type="GO" id="GO:0000723">
    <property type="term" value="P:telomere maintenance"/>
    <property type="evidence" value="ECO:0007669"/>
    <property type="project" value="TreeGrafter"/>
</dbReference>
<dbReference type="GO" id="GO:0042138">
    <property type="term" value="P:meiotic DNA double-strand break formation"/>
    <property type="evidence" value="ECO:0007669"/>
    <property type="project" value="TreeGrafter"/>
</dbReference>
<keyword evidence="10 16" id="KW-0378">Hydrolase</keyword>
<dbReference type="Proteomes" id="UP001311799">
    <property type="component" value="Unassembled WGS sequence"/>
</dbReference>
<dbReference type="PANTHER" id="PTHR10139">
    <property type="entry name" value="DOUBLE-STRAND BREAK REPAIR PROTEIN MRE11"/>
    <property type="match status" value="1"/>
</dbReference>
<comment type="function">
    <text evidence="16">Core component of the MRN complex, which plays a central role in double-strand break (DSB) repair, DNA recombination, maintenance of telomere integrity and meiosis. The MRN complex is involved in the repair of DNA double-strand breaks (DSBs) via homologous recombination (HR), an error-free mechanism which primarily occurs during S and G2 phases. The complex (1) mediates the end resection of damaged DNA, which generates proper single-stranded DNA, a key initial steps in HR, and is (2) required for the recruitment of other repair factors and efficient activation of ATM and ATR upon DNA damage. Within the MRN complex, MRE11 possesses both single-strand endonuclease activity and double-strand-specific 3'-5' exonuclease activity. MRE11 first endonucleolytically cleaves the 5' strand at DNA DSB ends to prevent non-homologous end joining (NHEJ) and licence HR. It then generates a single-stranded DNA gap via 3' to 5' exonucleolytic degradation, which is required for single-strand invasion and recombination.</text>
</comment>
<evidence type="ECO:0000256" key="15">
    <source>
        <dbReference type="ARBA" id="ARBA00023254"/>
    </source>
</evidence>
<dbReference type="GO" id="GO:0035861">
    <property type="term" value="C:site of double-strand break"/>
    <property type="evidence" value="ECO:0007669"/>
    <property type="project" value="TreeGrafter"/>
</dbReference>
<evidence type="ECO:0000259" key="18">
    <source>
        <dbReference type="SMART" id="SM01347"/>
    </source>
</evidence>
<keyword evidence="13 16" id="KW-0464">Manganese</keyword>
<comment type="subcellular location">
    <subcellularLocation>
        <location evidence="3">Chromosome</location>
    </subcellularLocation>
    <subcellularLocation>
        <location evidence="2 16">Nucleus</location>
    </subcellularLocation>
</comment>
<evidence type="ECO:0000256" key="3">
    <source>
        <dbReference type="ARBA" id="ARBA00004286"/>
    </source>
</evidence>
<dbReference type="GO" id="GO:0097552">
    <property type="term" value="P:mitochondrial double-strand break repair via homologous recombination"/>
    <property type="evidence" value="ECO:0007669"/>
    <property type="project" value="TreeGrafter"/>
</dbReference>
<evidence type="ECO:0000256" key="6">
    <source>
        <dbReference type="ARBA" id="ARBA00022722"/>
    </source>
</evidence>
<evidence type="ECO:0000256" key="12">
    <source>
        <dbReference type="ARBA" id="ARBA00023204"/>
    </source>
</evidence>
<keyword evidence="5" id="KW-0158">Chromosome</keyword>
<protein>
    <recommendedName>
        <fullName evidence="16">Double-strand break repair protein</fullName>
    </recommendedName>
</protein>
<feature type="active site" description="Proton donor" evidence="17">
    <location>
        <position position="123"/>
    </location>
</feature>
<gene>
    <name evidence="19" type="ORF">RS030_81265</name>
</gene>
<dbReference type="CDD" id="cd00840">
    <property type="entry name" value="MPP_Mre11_N"/>
    <property type="match status" value="1"/>
</dbReference>
<dbReference type="InterPro" id="IPR038487">
    <property type="entry name" value="Mre11_capping_dom"/>
</dbReference>
<dbReference type="InterPro" id="IPR041796">
    <property type="entry name" value="Mre11_N"/>
</dbReference>
<dbReference type="InterPro" id="IPR004843">
    <property type="entry name" value="Calcineurin-like_PHP"/>
</dbReference>
<dbReference type="SUPFAM" id="SSF56300">
    <property type="entry name" value="Metallo-dependent phosphatases"/>
    <property type="match status" value="1"/>
</dbReference>
<dbReference type="InterPro" id="IPR029052">
    <property type="entry name" value="Metallo-depent_PP-like"/>
</dbReference>
<keyword evidence="15 16" id="KW-0469">Meiosis</keyword>
<accession>A0AAV9XTX8</accession>
<organism evidence="19 20">
    <name type="scientific">Cryptosporidium xiaoi</name>
    <dbReference type="NCBI Taxonomy" id="659607"/>
    <lineage>
        <taxon>Eukaryota</taxon>
        <taxon>Sar</taxon>
        <taxon>Alveolata</taxon>
        <taxon>Apicomplexa</taxon>
        <taxon>Conoidasida</taxon>
        <taxon>Coccidia</taxon>
        <taxon>Eucoccidiorida</taxon>
        <taxon>Eimeriorina</taxon>
        <taxon>Cryptosporidiidae</taxon>
        <taxon>Cryptosporidium</taxon>
    </lineage>
</organism>
<dbReference type="GO" id="GO:0008296">
    <property type="term" value="F:3'-5'-DNA exonuclease activity"/>
    <property type="evidence" value="ECO:0007669"/>
    <property type="project" value="InterPro"/>
</dbReference>
<feature type="domain" description="Mre11 DNA-binding" evidence="18">
    <location>
        <begin position="296"/>
        <end position="472"/>
    </location>
</feature>
<dbReference type="InterPro" id="IPR007281">
    <property type="entry name" value="Mre11_DNA-bd"/>
</dbReference>
<keyword evidence="20" id="KW-1185">Reference proteome</keyword>
<dbReference type="PANTHER" id="PTHR10139:SF1">
    <property type="entry name" value="DOUBLE-STRAND BREAK REPAIR PROTEIN MRE11"/>
    <property type="match status" value="1"/>
</dbReference>
<evidence type="ECO:0000256" key="2">
    <source>
        <dbReference type="ARBA" id="ARBA00004123"/>
    </source>
</evidence>
<proteinExistence type="inferred from homology"/>
<comment type="cofactor">
    <cofactor evidence="1 16">
        <name>Mn(2+)</name>
        <dbReference type="ChEBI" id="CHEBI:29035"/>
    </cofactor>
</comment>
<comment type="caution">
    <text evidence="19">The sequence shown here is derived from an EMBL/GenBank/DDBJ whole genome shotgun (WGS) entry which is preliminary data.</text>
</comment>
<keyword evidence="9 16" id="KW-0227">DNA damage</keyword>
<dbReference type="Pfam" id="PF00149">
    <property type="entry name" value="Metallophos"/>
    <property type="match status" value="1"/>
</dbReference>
<evidence type="ECO:0000256" key="9">
    <source>
        <dbReference type="ARBA" id="ARBA00022763"/>
    </source>
</evidence>
<dbReference type="Pfam" id="PF04152">
    <property type="entry name" value="Mre11_DNA_bind"/>
    <property type="match status" value="1"/>
</dbReference>
<dbReference type="EMBL" id="JAWDEY010000036">
    <property type="protein sequence ID" value="KAK6587709.1"/>
    <property type="molecule type" value="Genomic_DNA"/>
</dbReference>
<dbReference type="SMART" id="SM01347">
    <property type="entry name" value="Mre11_DNA_bind"/>
    <property type="match status" value="1"/>
</dbReference>
<evidence type="ECO:0000256" key="16">
    <source>
        <dbReference type="PIRNR" id="PIRNR000882"/>
    </source>
</evidence>
<evidence type="ECO:0000256" key="17">
    <source>
        <dbReference type="PIRSR" id="PIRSR000882-1"/>
    </source>
</evidence>
<name>A0AAV9XTX8_9CRYT</name>
<dbReference type="Gene3D" id="3.30.110.110">
    <property type="entry name" value="Mre11, capping domain"/>
    <property type="match status" value="1"/>
</dbReference>